<dbReference type="SUPFAM" id="SSF46785">
    <property type="entry name" value="Winged helix' DNA-binding domain"/>
    <property type="match status" value="1"/>
</dbReference>
<gene>
    <name evidence="6" type="ORF">BTN85_0193</name>
</gene>
<dbReference type="SUPFAM" id="SSF47979">
    <property type="entry name" value="Iron-dependent repressor protein, dimerization domain"/>
    <property type="match status" value="1"/>
</dbReference>
<dbReference type="FunCoup" id="A0A1Q6DTP8">
    <property type="interactions" value="2"/>
</dbReference>
<dbReference type="Gene3D" id="1.10.10.10">
    <property type="entry name" value="Winged helix-like DNA-binding domain superfamily/Winged helix DNA-binding domain"/>
    <property type="match status" value="1"/>
</dbReference>
<evidence type="ECO:0000313" key="7">
    <source>
        <dbReference type="Proteomes" id="UP000185744"/>
    </source>
</evidence>
<name>A0A1Q6DTP8_METT1</name>
<keyword evidence="4" id="KW-0804">Transcription</keyword>
<dbReference type="InterPro" id="IPR022689">
    <property type="entry name" value="Iron_dep_repressor"/>
</dbReference>
<dbReference type="Pfam" id="PF01325">
    <property type="entry name" value="Fe_dep_repress"/>
    <property type="match status" value="1"/>
</dbReference>
<dbReference type="InterPro" id="IPR022687">
    <property type="entry name" value="HTH_DTXR"/>
</dbReference>
<evidence type="ECO:0000256" key="3">
    <source>
        <dbReference type="ARBA" id="ARBA00023125"/>
    </source>
</evidence>
<dbReference type="InterPro" id="IPR036388">
    <property type="entry name" value="WH-like_DNA-bd_sf"/>
</dbReference>
<dbReference type="PANTHER" id="PTHR33238:SF7">
    <property type="entry name" value="IRON-DEPENDENT TRANSCRIPTIONAL REGULATOR"/>
    <property type="match status" value="1"/>
</dbReference>
<dbReference type="SMART" id="SM00529">
    <property type="entry name" value="HTH_DTXR"/>
    <property type="match status" value="1"/>
</dbReference>
<dbReference type="InterPro" id="IPR001367">
    <property type="entry name" value="Fe_dep_repressor"/>
</dbReference>
<dbReference type="PANTHER" id="PTHR33238">
    <property type="entry name" value="IRON (METAL) DEPENDENT REPRESSOR, DTXR FAMILY"/>
    <property type="match status" value="1"/>
</dbReference>
<dbReference type="GO" id="GO:0003677">
    <property type="term" value="F:DNA binding"/>
    <property type="evidence" value="ECO:0007669"/>
    <property type="project" value="UniProtKB-KW"/>
</dbReference>
<dbReference type="GO" id="GO:0046914">
    <property type="term" value="F:transition metal ion binding"/>
    <property type="evidence" value="ECO:0007669"/>
    <property type="project" value="InterPro"/>
</dbReference>
<evidence type="ECO:0000313" key="6">
    <source>
        <dbReference type="EMBL" id="OKY77725.1"/>
    </source>
</evidence>
<dbReference type="FunFam" id="1.10.10.10:FF:000189">
    <property type="entry name" value="HTH-type transcriptional regulator MntR"/>
    <property type="match status" value="1"/>
</dbReference>
<dbReference type="GO" id="GO:0003700">
    <property type="term" value="F:DNA-binding transcription factor activity"/>
    <property type="evidence" value="ECO:0007669"/>
    <property type="project" value="InterPro"/>
</dbReference>
<comment type="caution">
    <text evidence="6">The sequence shown here is derived from an EMBL/GenBank/DDBJ whole genome shotgun (WGS) entry which is preliminary data.</text>
</comment>
<dbReference type="InterPro" id="IPR050536">
    <property type="entry name" value="DtxR_MntR_Metal-Reg"/>
</dbReference>
<sequence length="148" mass="17211">MTSESVEDYMEAIYNLIERDGEARTQKLAEELDIQPPSVSEMMQKLDQRGFVDYKKYGRIKLTDEGERLARDVKETHNAIKCFLTAIGVPEEIAEKDACKAEHGLDRKTVEQLKKFSRFIRECPKDGPTWVKHFEFYSENGFHPEECC</sequence>
<proteinExistence type="inferred from homology"/>
<evidence type="ECO:0000259" key="5">
    <source>
        <dbReference type="PROSITE" id="PS50944"/>
    </source>
</evidence>
<dbReference type="AlphaFoldDB" id="A0A1Q6DTP8"/>
<dbReference type="EMBL" id="MSDW01000001">
    <property type="protein sequence ID" value="OKY77725.1"/>
    <property type="molecule type" value="Genomic_DNA"/>
</dbReference>
<evidence type="ECO:0000256" key="2">
    <source>
        <dbReference type="ARBA" id="ARBA00023015"/>
    </source>
</evidence>
<evidence type="ECO:0000256" key="4">
    <source>
        <dbReference type="ARBA" id="ARBA00023163"/>
    </source>
</evidence>
<evidence type="ECO:0000256" key="1">
    <source>
        <dbReference type="ARBA" id="ARBA00007871"/>
    </source>
</evidence>
<keyword evidence="7" id="KW-1185">Reference proteome</keyword>
<reference evidence="6" key="1">
    <citation type="submission" date="2016-12" db="EMBL/GenBank/DDBJ databases">
        <title>Discovery of methanogenic haloarchaea.</title>
        <authorList>
            <person name="Sorokin D.Y."/>
            <person name="Makarova K.S."/>
            <person name="Abbas B."/>
            <person name="Ferrer M."/>
            <person name="Golyshin P.N."/>
        </authorList>
    </citation>
    <scope>NUCLEOTIDE SEQUENCE [LARGE SCALE GENOMIC DNA]</scope>
    <source>
        <strain evidence="6">HMET1</strain>
    </source>
</reference>
<dbReference type="Pfam" id="PF02742">
    <property type="entry name" value="Fe_dep_repr_C"/>
    <property type="match status" value="1"/>
</dbReference>
<dbReference type="STRING" id="1903181.BTN85_0193"/>
<protein>
    <submittedName>
        <fullName evidence="6">Mn-dependent transcriptional regulator DtxR family</fullName>
    </submittedName>
</protein>
<comment type="similarity">
    <text evidence="1">Belongs to the DtxR/MntR family.</text>
</comment>
<dbReference type="InterPro" id="IPR036390">
    <property type="entry name" value="WH_DNA-bd_sf"/>
</dbReference>
<dbReference type="Gene3D" id="1.10.60.10">
    <property type="entry name" value="Iron dependent repressor, metal binding and dimerisation domain"/>
    <property type="match status" value="1"/>
</dbReference>
<accession>A0A1Q6DTP8</accession>
<keyword evidence="2" id="KW-0805">Transcription regulation</keyword>
<dbReference type="InParanoid" id="A0A1Q6DTP8"/>
<dbReference type="InterPro" id="IPR036421">
    <property type="entry name" value="Fe_dep_repressor_sf"/>
</dbReference>
<feature type="domain" description="HTH dtxR-type" evidence="5">
    <location>
        <begin position="1"/>
        <end position="63"/>
    </location>
</feature>
<keyword evidence="3" id="KW-0238">DNA-binding</keyword>
<dbReference type="PROSITE" id="PS50944">
    <property type="entry name" value="HTH_DTXR"/>
    <property type="match status" value="1"/>
</dbReference>
<dbReference type="GO" id="GO:0046983">
    <property type="term" value="F:protein dimerization activity"/>
    <property type="evidence" value="ECO:0007669"/>
    <property type="project" value="InterPro"/>
</dbReference>
<dbReference type="Proteomes" id="UP000185744">
    <property type="component" value="Unassembled WGS sequence"/>
</dbReference>
<organism evidence="6 7">
    <name type="scientific">Methanohalarchaeum thermophilum</name>
    <dbReference type="NCBI Taxonomy" id="1903181"/>
    <lineage>
        <taxon>Archaea</taxon>
        <taxon>Methanobacteriati</taxon>
        <taxon>Methanobacteriota</taxon>
        <taxon>Methanonatronarchaeia</taxon>
        <taxon>Methanonatronarchaeales</taxon>
        <taxon>Methanonatronarchaeaceae</taxon>
        <taxon>Candidatus Methanohalarchaeum</taxon>
    </lineage>
</organism>